<evidence type="ECO:0000256" key="5">
    <source>
        <dbReference type="ARBA" id="ARBA00022989"/>
    </source>
</evidence>
<comment type="similarity">
    <text evidence="2">Belongs to the bacterial sugar transferase family.</text>
</comment>
<organism evidence="9 10">
    <name type="scientific">Ligilactobacillus ubinensis</name>
    <dbReference type="NCBI Taxonomy" id="2876789"/>
    <lineage>
        <taxon>Bacteria</taxon>
        <taxon>Bacillati</taxon>
        <taxon>Bacillota</taxon>
        <taxon>Bacilli</taxon>
        <taxon>Lactobacillales</taxon>
        <taxon>Lactobacillaceae</taxon>
        <taxon>Ligilactobacillus</taxon>
    </lineage>
</organism>
<gene>
    <name evidence="9" type="ORF">LB941_10910</name>
</gene>
<evidence type="ECO:0000256" key="6">
    <source>
        <dbReference type="ARBA" id="ARBA00023136"/>
    </source>
</evidence>
<accession>A0A9X2FLH0</accession>
<sequence length="218" mass="25607">MAEHKRGSYLDKSRLEHRYIYRGIKRLSDFILSLLGLVVLSPIFLLIALLIKTEDRGPVFFKQKRVGKNGKTFQMYKFRSMRVDAEFLLANLLKYNEVEGPMFKMKYDPRVTRIGCFIRKTSIDELPQLLNVLMGNMSLVGPRPPLPREVKEYDDYAKQRLYIVPGCTGMWQVTARNDAGFSEMLELDLQYIRESSFWLDVKIIFMTIKIIFWPNNAY</sequence>
<comment type="caution">
    <text evidence="9">The sequence shown here is derived from an EMBL/GenBank/DDBJ whole genome shotgun (WGS) entry which is preliminary data.</text>
</comment>
<keyword evidence="3" id="KW-0808">Transferase</keyword>
<evidence type="ECO:0000256" key="7">
    <source>
        <dbReference type="SAM" id="Phobius"/>
    </source>
</evidence>
<keyword evidence="5 7" id="KW-1133">Transmembrane helix</keyword>
<dbReference type="NCBIfam" id="TIGR03025">
    <property type="entry name" value="EPS_sugtrans"/>
    <property type="match status" value="1"/>
</dbReference>
<dbReference type="PANTHER" id="PTHR30576">
    <property type="entry name" value="COLANIC BIOSYNTHESIS UDP-GLUCOSE LIPID CARRIER TRANSFERASE"/>
    <property type="match status" value="1"/>
</dbReference>
<evidence type="ECO:0000256" key="2">
    <source>
        <dbReference type="ARBA" id="ARBA00006464"/>
    </source>
</evidence>
<keyword evidence="4 7" id="KW-0812">Transmembrane</keyword>
<feature type="transmembrane region" description="Helical" evidence="7">
    <location>
        <begin position="30"/>
        <end position="51"/>
    </location>
</feature>
<dbReference type="InterPro" id="IPR017475">
    <property type="entry name" value="EPS_sugar_tfrase"/>
</dbReference>
<dbReference type="AlphaFoldDB" id="A0A9X2FLH0"/>
<dbReference type="GO" id="GO:0016020">
    <property type="term" value="C:membrane"/>
    <property type="evidence" value="ECO:0007669"/>
    <property type="project" value="UniProtKB-SubCell"/>
</dbReference>
<dbReference type="Pfam" id="PF02397">
    <property type="entry name" value="Bac_transf"/>
    <property type="match status" value="1"/>
</dbReference>
<dbReference type="InterPro" id="IPR003362">
    <property type="entry name" value="Bact_transf"/>
</dbReference>
<proteinExistence type="inferred from homology"/>
<keyword evidence="6 7" id="KW-0472">Membrane</keyword>
<keyword evidence="10" id="KW-1185">Reference proteome</keyword>
<evidence type="ECO:0000256" key="3">
    <source>
        <dbReference type="ARBA" id="ARBA00022679"/>
    </source>
</evidence>
<dbReference type="GO" id="GO:0016780">
    <property type="term" value="F:phosphotransferase activity, for other substituted phosphate groups"/>
    <property type="evidence" value="ECO:0007669"/>
    <property type="project" value="TreeGrafter"/>
</dbReference>
<comment type="subcellular location">
    <subcellularLocation>
        <location evidence="1">Membrane</location>
        <topology evidence="1">Multi-pass membrane protein</topology>
    </subcellularLocation>
</comment>
<dbReference type="RefSeq" id="WP_253362016.1">
    <property type="nucleotide sequence ID" value="NZ_JAIULA010000027.1"/>
</dbReference>
<evidence type="ECO:0000259" key="8">
    <source>
        <dbReference type="Pfam" id="PF02397"/>
    </source>
</evidence>
<evidence type="ECO:0000256" key="1">
    <source>
        <dbReference type="ARBA" id="ARBA00004141"/>
    </source>
</evidence>
<name>A0A9X2FLH0_9LACO</name>
<reference evidence="9 10" key="1">
    <citation type="journal article" date="2023" name="Int. J. Syst. Evol. Microbiol.">
        <title>Ligilactobacillus ubinensis sp. nov., a novel species isolated from the wild ferment of a durian fruit (Durio zibethinus).</title>
        <authorList>
            <person name="Heng Y.C."/>
            <person name="Menon N."/>
            <person name="Chen B."/>
            <person name="Loo B.Z.L."/>
            <person name="Wong G.W.J."/>
            <person name="Lim A.C.H."/>
            <person name="Silvaraju S."/>
            <person name="Kittelmann S."/>
        </authorList>
    </citation>
    <scope>NUCLEOTIDE SEQUENCE [LARGE SCALE GENOMIC DNA]</scope>
    <source>
        <strain evidence="9 10">WILCCON 0076</strain>
    </source>
</reference>
<protein>
    <submittedName>
        <fullName evidence="9">Exopolysaccharide biosynthesis polyprenyl glycosylphosphotransferase</fullName>
    </submittedName>
</protein>
<evidence type="ECO:0000313" key="10">
    <source>
        <dbReference type="Proteomes" id="UP001139006"/>
    </source>
</evidence>
<dbReference type="Proteomes" id="UP001139006">
    <property type="component" value="Unassembled WGS sequence"/>
</dbReference>
<evidence type="ECO:0000256" key="4">
    <source>
        <dbReference type="ARBA" id="ARBA00022692"/>
    </source>
</evidence>
<evidence type="ECO:0000313" key="9">
    <source>
        <dbReference type="EMBL" id="MCP0887839.1"/>
    </source>
</evidence>
<feature type="domain" description="Bacterial sugar transferase" evidence="8">
    <location>
        <begin position="25"/>
        <end position="212"/>
    </location>
</feature>
<dbReference type="PANTHER" id="PTHR30576:SF10">
    <property type="entry name" value="SLL5057 PROTEIN"/>
    <property type="match status" value="1"/>
</dbReference>
<dbReference type="EMBL" id="JAIULA010000027">
    <property type="protein sequence ID" value="MCP0887839.1"/>
    <property type="molecule type" value="Genomic_DNA"/>
</dbReference>